<feature type="compositionally biased region" description="Polar residues" evidence="1">
    <location>
        <begin position="70"/>
        <end position="81"/>
    </location>
</feature>
<feature type="non-terminal residue" evidence="2">
    <location>
        <position position="248"/>
    </location>
</feature>
<evidence type="ECO:0000313" key="2">
    <source>
        <dbReference type="EMBL" id="KAJ1347428.1"/>
    </source>
</evidence>
<feature type="compositionally biased region" description="Polar residues" evidence="1">
    <location>
        <begin position="146"/>
        <end position="168"/>
    </location>
</feature>
<name>A0AAD5QD26_PARTN</name>
<feature type="compositionally biased region" description="Basic and acidic residues" evidence="1">
    <location>
        <begin position="110"/>
        <end position="121"/>
    </location>
</feature>
<feature type="compositionally biased region" description="Basic and acidic residues" evidence="1">
    <location>
        <begin position="52"/>
        <end position="69"/>
    </location>
</feature>
<dbReference type="EMBL" id="JAHQIW010000310">
    <property type="protein sequence ID" value="KAJ1347428.1"/>
    <property type="molecule type" value="Genomic_DNA"/>
</dbReference>
<feature type="compositionally biased region" description="Polar residues" evidence="1">
    <location>
        <begin position="122"/>
        <end position="131"/>
    </location>
</feature>
<organism evidence="2 3">
    <name type="scientific">Parelaphostrongylus tenuis</name>
    <name type="common">Meningeal worm</name>
    <dbReference type="NCBI Taxonomy" id="148309"/>
    <lineage>
        <taxon>Eukaryota</taxon>
        <taxon>Metazoa</taxon>
        <taxon>Ecdysozoa</taxon>
        <taxon>Nematoda</taxon>
        <taxon>Chromadorea</taxon>
        <taxon>Rhabditida</taxon>
        <taxon>Rhabditina</taxon>
        <taxon>Rhabditomorpha</taxon>
        <taxon>Strongyloidea</taxon>
        <taxon>Metastrongylidae</taxon>
        <taxon>Parelaphostrongylus</taxon>
    </lineage>
</organism>
<sequence length="248" mass="27056">DNDVEKAYQRLYNKYVKDDSDAESENGSKDNVEKPAYTSRNEAEQGFPEDSVENRIECPKMLDLSRSRTDLPSTTLGNSPDATPKCSPMMARKREGGPVLLSNQPSSATETDKLDKCEDRGTATNGTSASDKFQKHSKSVEPPPTSMASAATKHQISQRDSPTTNSSEVAELKKSPNSITKNYDGSASETPSRSVSPNIVPVSVSQMPSNRMVSSSFRTHKKTEDGTSPQQSDSCDPGKLCFQPYETM</sequence>
<feature type="region of interest" description="Disordered" evidence="1">
    <location>
        <begin position="13"/>
        <end position="248"/>
    </location>
</feature>
<reference evidence="2" key="1">
    <citation type="submission" date="2021-06" db="EMBL/GenBank/DDBJ databases">
        <title>Parelaphostrongylus tenuis whole genome reference sequence.</title>
        <authorList>
            <person name="Garwood T.J."/>
            <person name="Larsen P.A."/>
            <person name="Fountain-Jones N.M."/>
            <person name="Garbe J.R."/>
            <person name="Macchietto M.G."/>
            <person name="Kania S.A."/>
            <person name="Gerhold R.W."/>
            <person name="Richards J.E."/>
            <person name="Wolf T.M."/>
        </authorList>
    </citation>
    <scope>NUCLEOTIDE SEQUENCE</scope>
    <source>
        <strain evidence="2">MNPRO001-30</strain>
        <tissue evidence="2">Meninges</tissue>
    </source>
</reference>
<dbReference type="AlphaFoldDB" id="A0AAD5QD26"/>
<feature type="compositionally biased region" description="Low complexity" evidence="1">
    <location>
        <begin position="191"/>
        <end position="205"/>
    </location>
</feature>
<dbReference type="Proteomes" id="UP001196413">
    <property type="component" value="Unassembled WGS sequence"/>
</dbReference>
<proteinExistence type="predicted"/>
<accession>A0AAD5QD26</accession>
<evidence type="ECO:0000256" key="1">
    <source>
        <dbReference type="SAM" id="MobiDB-lite"/>
    </source>
</evidence>
<feature type="compositionally biased region" description="Polar residues" evidence="1">
    <location>
        <begin position="206"/>
        <end position="217"/>
    </location>
</feature>
<gene>
    <name evidence="2" type="ORF">KIN20_002478</name>
</gene>
<protein>
    <submittedName>
        <fullName evidence="2">Uncharacterized protein</fullName>
    </submittedName>
</protein>
<comment type="caution">
    <text evidence="2">The sequence shown here is derived from an EMBL/GenBank/DDBJ whole genome shotgun (WGS) entry which is preliminary data.</text>
</comment>
<keyword evidence="3" id="KW-1185">Reference proteome</keyword>
<feature type="compositionally biased region" description="Polar residues" evidence="1">
    <location>
        <begin position="175"/>
        <end position="190"/>
    </location>
</feature>
<evidence type="ECO:0000313" key="3">
    <source>
        <dbReference type="Proteomes" id="UP001196413"/>
    </source>
</evidence>